<feature type="transmembrane region" description="Helical" evidence="9">
    <location>
        <begin position="256"/>
        <end position="279"/>
    </location>
</feature>
<dbReference type="Pfam" id="PF02653">
    <property type="entry name" value="BPD_transp_2"/>
    <property type="match status" value="1"/>
</dbReference>
<proteinExistence type="inferred from homology"/>
<dbReference type="InterPro" id="IPR052157">
    <property type="entry name" value="BCAA_transport_permease"/>
</dbReference>
<comment type="subcellular location">
    <subcellularLocation>
        <location evidence="1">Cell membrane</location>
        <topology evidence="1">Multi-pass membrane protein</topology>
    </subcellularLocation>
</comment>
<keyword evidence="2" id="KW-0813">Transport</keyword>
<keyword evidence="5" id="KW-0029">Amino-acid transport</keyword>
<name>A0ABV8P2S3_9BURK</name>
<feature type="transmembrane region" description="Helical" evidence="9">
    <location>
        <begin position="94"/>
        <end position="116"/>
    </location>
</feature>
<dbReference type="PANTHER" id="PTHR11795">
    <property type="entry name" value="BRANCHED-CHAIN AMINO ACID TRANSPORT SYSTEM PERMEASE PROTEIN LIVH"/>
    <property type="match status" value="1"/>
</dbReference>
<evidence type="ECO:0000256" key="2">
    <source>
        <dbReference type="ARBA" id="ARBA00022448"/>
    </source>
</evidence>
<evidence type="ECO:0000256" key="8">
    <source>
        <dbReference type="ARBA" id="ARBA00037998"/>
    </source>
</evidence>
<evidence type="ECO:0000256" key="7">
    <source>
        <dbReference type="ARBA" id="ARBA00023136"/>
    </source>
</evidence>
<keyword evidence="4 9" id="KW-0812">Transmembrane</keyword>
<dbReference type="Proteomes" id="UP001595848">
    <property type="component" value="Unassembled WGS sequence"/>
</dbReference>
<gene>
    <name evidence="10" type="ORF">ACFOY1_15755</name>
</gene>
<evidence type="ECO:0000313" key="11">
    <source>
        <dbReference type="Proteomes" id="UP001595848"/>
    </source>
</evidence>
<dbReference type="EMBL" id="JBHSBV010000005">
    <property type="protein sequence ID" value="MFC4202411.1"/>
    <property type="molecule type" value="Genomic_DNA"/>
</dbReference>
<keyword evidence="6 9" id="KW-1133">Transmembrane helix</keyword>
<feature type="transmembrane region" description="Helical" evidence="9">
    <location>
        <begin position="187"/>
        <end position="208"/>
    </location>
</feature>
<feature type="transmembrane region" description="Helical" evidence="9">
    <location>
        <begin position="60"/>
        <end position="82"/>
    </location>
</feature>
<dbReference type="PANTHER" id="PTHR11795:SF451">
    <property type="entry name" value="ABC TRANSPORTER PERMEASE PROTEIN"/>
    <property type="match status" value="1"/>
</dbReference>
<feature type="transmembrane region" description="Helical" evidence="9">
    <location>
        <begin position="136"/>
        <end position="158"/>
    </location>
</feature>
<evidence type="ECO:0000256" key="5">
    <source>
        <dbReference type="ARBA" id="ARBA00022970"/>
    </source>
</evidence>
<accession>A0ABV8P2S3</accession>
<feature type="transmembrane region" description="Helical" evidence="9">
    <location>
        <begin position="12"/>
        <end position="29"/>
    </location>
</feature>
<evidence type="ECO:0000313" key="10">
    <source>
        <dbReference type="EMBL" id="MFC4202411.1"/>
    </source>
</evidence>
<keyword evidence="3" id="KW-1003">Cell membrane</keyword>
<feature type="transmembrane region" description="Helical" evidence="9">
    <location>
        <begin position="220"/>
        <end position="249"/>
    </location>
</feature>
<evidence type="ECO:0000256" key="6">
    <source>
        <dbReference type="ARBA" id="ARBA00022989"/>
    </source>
</evidence>
<keyword evidence="7 9" id="KW-0472">Membrane</keyword>
<evidence type="ECO:0000256" key="3">
    <source>
        <dbReference type="ARBA" id="ARBA00022475"/>
    </source>
</evidence>
<keyword evidence="11" id="KW-1185">Reference proteome</keyword>
<comment type="caution">
    <text evidence="10">The sequence shown here is derived from an EMBL/GenBank/DDBJ whole genome shotgun (WGS) entry which is preliminary data.</text>
</comment>
<evidence type="ECO:0000256" key="9">
    <source>
        <dbReference type="SAM" id="Phobius"/>
    </source>
</evidence>
<evidence type="ECO:0000256" key="1">
    <source>
        <dbReference type="ARBA" id="ARBA00004651"/>
    </source>
</evidence>
<dbReference type="InterPro" id="IPR001851">
    <property type="entry name" value="ABC_transp_permease"/>
</dbReference>
<comment type="similarity">
    <text evidence="8">Belongs to the binding-protein-dependent transport system permease family. LivHM subfamily.</text>
</comment>
<sequence length="293" mass="30777">MLLFLQQLSDGLASGAIYASLALALVFSFRSTNVVNFAQGEMAMLSTFFAWQLIKWGLPVYAAMIVSILASFIAGAVLYVIFVKPIARAPALTVVTVLIGLFLALNSLAGFIWGYLNHAFPSPFEAWRIQLGGLRLSGEVIGVVVVLLATLLILFLVFEHTKLGLAMRAAAAAPEQSRLVGIPVERMLMAGWGVASSLGAIAGVLVAPRLFVSPGMMLGVVIYAFAAATLGGFDSVLGAVVGGLVVGVAENLAATYVPWIGADLKIVVALLVIFATLLIRPSGLFGRKSVARV</sequence>
<dbReference type="RefSeq" id="WP_217966143.1">
    <property type="nucleotide sequence ID" value="NZ_JAHTBN010000010.1"/>
</dbReference>
<evidence type="ECO:0000256" key="4">
    <source>
        <dbReference type="ARBA" id="ARBA00022692"/>
    </source>
</evidence>
<reference evidence="11" key="1">
    <citation type="journal article" date="2019" name="Int. J. Syst. Evol. Microbiol.">
        <title>The Global Catalogue of Microorganisms (GCM) 10K type strain sequencing project: providing services to taxonomists for standard genome sequencing and annotation.</title>
        <authorList>
            <consortium name="The Broad Institute Genomics Platform"/>
            <consortium name="The Broad Institute Genome Sequencing Center for Infectious Disease"/>
            <person name="Wu L."/>
            <person name="Ma J."/>
        </authorList>
    </citation>
    <scope>NUCLEOTIDE SEQUENCE [LARGE SCALE GENOMIC DNA]</scope>
    <source>
        <strain evidence="11">LMG 24813</strain>
    </source>
</reference>
<protein>
    <submittedName>
        <fullName evidence="10">Branched-chain amino acid ABC transporter permease</fullName>
    </submittedName>
</protein>
<organism evidence="10 11">
    <name type="scientific">Candidimonas humi</name>
    <dbReference type="NCBI Taxonomy" id="683355"/>
    <lineage>
        <taxon>Bacteria</taxon>
        <taxon>Pseudomonadati</taxon>
        <taxon>Pseudomonadota</taxon>
        <taxon>Betaproteobacteria</taxon>
        <taxon>Burkholderiales</taxon>
        <taxon>Alcaligenaceae</taxon>
        <taxon>Candidimonas</taxon>
    </lineage>
</organism>
<dbReference type="CDD" id="cd06582">
    <property type="entry name" value="TM_PBP1_LivH_like"/>
    <property type="match status" value="1"/>
</dbReference>